<dbReference type="Proteomes" id="UP000320781">
    <property type="component" value="Unassembled WGS sequence"/>
</dbReference>
<evidence type="ECO:0000313" key="2">
    <source>
        <dbReference type="Proteomes" id="UP000320781"/>
    </source>
</evidence>
<protein>
    <submittedName>
        <fullName evidence="1">Uncharacterized protein</fullName>
    </submittedName>
</protein>
<gene>
    <name evidence="1" type="ORF">E3J95_03305</name>
</gene>
<organism evidence="1 2">
    <name type="scientific">Aerophobetes bacterium</name>
    <dbReference type="NCBI Taxonomy" id="2030807"/>
    <lineage>
        <taxon>Bacteria</taxon>
        <taxon>Candidatus Aerophobota</taxon>
    </lineage>
</organism>
<reference evidence="1 2" key="1">
    <citation type="submission" date="2019-03" db="EMBL/GenBank/DDBJ databases">
        <title>Metabolic potential of uncultured bacteria and archaea associated with petroleum seepage in deep-sea sediments.</title>
        <authorList>
            <person name="Dong X."/>
            <person name="Hubert C."/>
        </authorList>
    </citation>
    <scope>NUCLEOTIDE SEQUENCE [LARGE SCALE GENOMIC DNA]</scope>
    <source>
        <strain evidence="1">E44_bin92</strain>
    </source>
</reference>
<dbReference type="EMBL" id="SOKU01000154">
    <property type="protein sequence ID" value="TES85912.1"/>
    <property type="molecule type" value="Genomic_DNA"/>
</dbReference>
<evidence type="ECO:0000313" key="1">
    <source>
        <dbReference type="EMBL" id="TES85912.1"/>
    </source>
</evidence>
<dbReference type="AlphaFoldDB" id="A0A523QJQ3"/>
<sequence length="65" mass="7112">MRVSTKGRYGVRAMLDLALSFGKERILLRDIATRQEDPITLNTVALGKPLPSSYPGLGLSLIARN</sequence>
<comment type="caution">
    <text evidence="1">The sequence shown here is derived from an EMBL/GenBank/DDBJ whole genome shotgun (WGS) entry which is preliminary data.</text>
</comment>
<dbReference type="InterPro" id="IPR036388">
    <property type="entry name" value="WH-like_DNA-bd_sf"/>
</dbReference>
<dbReference type="Gene3D" id="1.10.10.10">
    <property type="entry name" value="Winged helix-like DNA-binding domain superfamily/Winged helix DNA-binding domain"/>
    <property type="match status" value="1"/>
</dbReference>
<name>A0A523QJQ3_UNCAE</name>
<proteinExistence type="predicted"/>
<accession>A0A523QJQ3</accession>